<dbReference type="SUPFAM" id="SSF90209">
    <property type="entry name" value="Ran binding protein zinc finger-like"/>
    <property type="match status" value="2"/>
</dbReference>
<dbReference type="AlphaFoldDB" id="A0A5A7QKS9"/>
<dbReference type="InterPro" id="IPR013536">
    <property type="entry name" value="WLM_dom"/>
</dbReference>
<dbReference type="PANTHER" id="PTHR46622">
    <property type="entry name" value="DNA-DEPENDENT METALLOPROTEASE WSS1"/>
    <property type="match status" value="1"/>
</dbReference>
<comment type="caution">
    <text evidence="8">The sequence shown here is derived from an EMBL/GenBank/DDBJ whole genome shotgun (WGS) entry which is preliminary data.</text>
</comment>
<evidence type="ECO:0000256" key="5">
    <source>
        <dbReference type="SAM" id="MobiDB-lite"/>
    </source>
</evidence>
<evidence type="ECO:0000256" key="3">
    <source>
        <dbReference type="ARBA" id="ARBA00022833"/>
    </source>
</evidence>
<evidence type="ECO:0000256" key="2">
    <source>
        <dbReference type="ARBA" id="ARBA00022771"/>
    </source>
</evidence>
<dbReference type="PROSITE" id="PS01358">
    <property type="entry name" value="ZF_RANBP2_1"/>
    <property type="match status" value="2"/>
</dbReference>
<feature type="region of interest" description="Disordered" evidence="5">
    <location>
        <begin position="266"/>
        <end position="290"/>
    </location>
</feature>
<dbReference type="InterPro" id="IPR001876">
    <property type="entry name" value="Znf_RanBP2"/>
</dbReference>
<evidence type="ECO:0000313" key="8">
    <source>
        <dbReference type="EMBL" id="GER45983.1"/>
    </source>
</evidence>
<evidence type="ECO:0000259" key="7">
    <source>
        <dbReference type="PROSITE" id="PS51397"/>
    </source>
</evidence>
<evidence type="ECO:0000313" key="9">
    <source>
        <dbReference type="Proteomes" id="UP000325081"/>
    </source>
</evidence>
<feature type="domain" description="RanBP2-type" evidence="6">
    <location>
        <begin position="297"/>
        <end position="326"/>
    </location>
</feature>
<keyword evidence="2 4" id="KW-0863">Zinc-finger</keyword>
<dbReference type="PROSITE" id="PS51397">
    <property type="entry name" value="WLM"/>
    <property type="match status" value="1"/>
</dbReference>
<accession>A0A5A7QKS9</accession>
<keyword evidence="9" id="KW-1185">Reference proteome</keyword>
<dbReference type="PROSITE" id="PS50199">
    <property type="entry name" value="ZF_RANBP2_2"/>
    <property type="match status" value="2"/>
</dbReference>
<keyword evidence="3" id="KW-0862">Zinc</keyword>
<evidence type="ECO:0000256" key="1">
    <source>
        <dbReference type="ARBA" id="ARBA00022723"/>
    </source>
</evidence>
<feature type="domain" description="WLM" evidence="7">
    <location>
        <begin position="1"/>
        <end position="203"/>
    </location>
</feature>
<dbReference type="Pfam" id="PF08325">
    <property type="entry name" value="WLM"/>
    <property type="match status" value="1"/>
</dbReference>
<evidence type="ECO:0000259" key="6">
    <source>
        <dbReference type="PROSITE" id="PS50199"/>
    </source>
</evidence>
<keyword evidence="1" id="KW-0479">Metal-binding</keyword>
<sequence>MNSGDLNKVWEIKALKRKPRKEEAQKILEKVAKQVQPIMHKHNWRVKVLSEMCPKNPSLLGLNVGHGIHVKLRLRRAKSDLDFLPFHEVLDTMLHELCHNAHGSHNASFYKLWDELRKECEDLINKGISGEGRGFDLPGRRLGGTSRNPLSSLRQSVLTAAQNRARLASLMPPGPKKIGGDKTIMKTFNPAQAAVMAAGRRMRDNIWCGSEFGDVLGEDDLDKECCSEISAMEFDEHIKVKSRKRNRDSDDGVNFIDLTEGVDQFDSMSNSKNRKKGLSGEALASSSMSGHDRANDKCGTWQCLVCTLFNAPLAPVCEACTTERPKDDNLKKSIWSCRFCTLENDVKMDKCSACGTWRYSYGPPIATGAPNRGT</sequence>
<dbReference type="PANTHER" id="PTHR46622:SF3">
    <property type="entry name" value="ZINC ION BINDING PROTEIN"/>
    <property type="match status" value="1"/>
</dbReference>
<dbReference type="InterPro" id="IPR036443">
    <property type="entry name" value="Znf_RanBP2_sf"/>
</dbReference>
<dbReference type="Pfam" id="PF00641">
    <property type="entry name" value="Zn_ribbon_RanBP"/>
    <property type="match status" value="1"/>
</dbReference>
<protein>
    <submittedName>
        <fullName evidence="8">Zinc ion binding</fullName>
    </submittedName>
</protein>
<evidence type="ECO:0000256" key="4">
    <source>
        <dbReference type="PROSITE-ProRule" id="PRU00322"/>
    </source>
</evidence>
<dbReference type="OrthoDB" id="261960at2759"/>
<proteinExistence type="predicted"/>
<dbReference type="GO" id="GO:0008237">
    <property type="term" value="F:metallopeptidase activity"/>
    <property type="evidence" value="ECO:0007669"/>
    <property type="project" value="TreeGrafter"/>
</dbReference>
<organism evidence="8 9">
    <name type="scientific">Striga asiatica</name>
    <name type="common">Asiatic witchweed</name>
    <name type="synonym">Buchnera asiatica</name>
    <dbReference type="NCBI Taxonomy" id="4170"/>
    <lineage>
        <taxon>Eukaryota</taxon>
        <taxon>Viridiplantae</taxon>
        <taxon>Streptophyta</taxon>
        <taxon>Embryophyta</taxon>
        <taxon>Tracheophyta</taxon>
        <taxon>Spermatophyta</taxon>
        <taxon>Magnoliopsida</taxon>
        <taxon>eudicotyledons</taxon>
        <taxon>Gunneridae</taxon>
        <taxon>Pentapetalae</taxon>
        <taxon>asterids</taxon>
        <taxon>lamiids</taxon>
        <taxon>Lamiales</taxon>
        <taxon>Orobanchaceae</taxon>
        <taxon>Buchnereae</taxon>
        <taxon>Striga</taxon>
    </lineage>
</organism>
<dbReference type="GO" id="GO:0008270">
    <property type="term" value="F:zinc ion binding"/>
    <property type="evidence" value="ECO:0007669"/>
    <property type="project" value="UniProtKB-KW"/>
</dbReference>
<reference evidence="9" key="1">
    <citation type="journal article" date="2019" name="Curr. Biol.">
        <title>Genome Sequence of Striga asiatica Provides Insight into the Evolution of Plant Parasitism.</title>
        <authorList>
            <person name="Yoshida S."/>
            <person name="Kim S."/>
            <person name="Wafula E.K."/>
            <person name="Tanskanen J."/>
            <person name="Kim Y.M."/>
            <person name="Honaas L."/>
            <person name="Yang Z."/>
            <person name="Spallek T."/>
            <person name="Conn C.E."/>
            <person name="Ichihashi Y."/>
            <person name="Cheong K."/>
            <person name="Cui S."/>
            <person name="Der J.P."/>
            <person name="Gundlach H."/>
            <person name="Jiao Y."/>
            <person name="Hori C."/>
            <person name="Ishida J.K."/>
            <person name="Kasahara H."/>
            <person name="Kiba T."/>
            <person name="Kim M.S."/>
            <person name="Koo N."/>
            <person name="Laohavisit A."/>
            <person name="Lee Y.H."/>
            <person name="Lumba S."/>
            <person name="McCourt P."/>
            <person name="Mortimer J.C."/>
            <person name="Mutuku J.M."/>
            <person name="Nomura T."/>
            <person name="Sasaki-Sekimoto Y."/>
            <person name="Seto Y."/>
            <person name="Wang Y."/>
            <person name="Wakatake T."/>
            <person name="Sakakibara H."/>
            <person name="Demura T."/>
            <person name="Yamaguchi S."/>
            <person name="Yoneyama K."/>
            <person name="Manabe R.I."/>
            <person name="Nelson D.C."/>
            <person name="Schulman A.H."/>
            <person name="Timko M.P."/>
            <person name="dePamphilis C.W."/>
            <person name="Choi D."/>
            <person name="Shirasu K."/>
        </authorList>
    </citation>
    <scope>NUCLEOTIDE SEQUENCE [LARGE SCALE GENOMIC DNA]</scope>
    <source>
        <strain evidence="9">cv. UVA1</strain>
    </source>
</reference>
<dbReference type="GO" id="GO:0005634">
    <property type="term" value="C:nucleus"/>
    <property type="evidence" value="ECO:0007669"/>
    <property type="project" value="TreeGrafter"/>
</dbReference>
<gene>
    <name evidence="8" type="ORF">STAS_22957</name>
</gene>
<dbReference type="Gene3D" id="2.30.30.380">
    <property type="entry name" value="Zn-finger domain of Sec23/24"/>
    <property type="match status" value="1"/>
</dbReference>
<dbReference type="SMART" id="SM00547">
    <property type="entry name" value="ZnF_RBZ"/>
    <property type="match status" value="2"/>
</dbReference>
<name>A0A5A7QKS9_STRAF</name>
<feature type="domain" description="RanBP2-type" evidence="6">
    <location>
        <begin position="331"/>
        <end position="360"/>
    </location>
</feature>
<dbReference type="Proteomes" id="UP000325081">
    <property type="component" value="Unassembled WGS sequence"/>
</dbReference>
<dbReference type="EMBL" id="BKCP01007404">
    <property type="protein sequence ID" value="GER45983.1"/>
    <property type="molecule type" value="Genomic_DNA"/>
</dbReference>
<dbReference type="InterPro" id="IPR053000">
    <property type="entry name" value="WSS1-like_metalloprotease"/>
</dbReference>
<dbReference type="GO" id="GO:0006281">
    <property type="term" value="P:DNA repair"/>
    <property type="evidence" value="ECO:0007669"/>
    <property type="project" value="TreeGrafter"/>
</dbReference>